<dbReference type="Pfam" id="PF00069">
    <property type="entry name" value="Pkinase"/>
    <property type="match status" value="1"/>
</dbReference>
<evidence type="ECO:0000256" key="2">
    <source>
        <dbReference type="ARBA" id="ARBA00022741"/>
    </source>
</evidence>
<dbReference type="GO" id="GO:0004674">
    <property type="term" value="F:protein serine/threonine kinase activity"/>
    <property type="evidence" value="ECO:0007669"/>
    <property type="project" value="UniProtKB-KW"/>
</dbReference>
<dbReference type="InterPro" id="IPR000719">
    <property type="entry name" value="Prot_kinase_dom"/>
</dbReference>
<protein>
    <submittedName>
        <fullName evidence="6">Serine/threonine protein kinase</fullName>
    </submittedName>
</protein>
<dbReference type="InterPro" id="IPR050205">
    <property type="entry name" value="CDPK_Ser/Thr_kinases"/>
</dbReference>
<evidence type="ECO:0000256" key="1">
    <source>
        <dbReference type="ARBA" id="ARBA00022679"/>
    </source>
</evidence>
<sequence length="218" mass="24808">MKRMYEREAAILKHLDGRYNPKLIEVGTFSNRTYLTLEWCSGVNVGVAANNFRLQKSNEGRKKLLRLCCKILEAYSHLHAQNVIHSDIHPKNILISDNGTIKIIDYGLSRHETVDQKIGKPERGGIGYFFEPEFAMARLAGCKPPPSSILGEQYALAALLYFLLTGTHTQNFSLEKMKMDCQIAENNPISFDKQKVEPWPEVEGILTKALSKNHEERF</sequence>
<dbReference type="PROSITE" id="PS50011">
    <property type="entry name" value="PROTEIN_KINASE_DOM"/>
    <property type="match status" value="1"/>
</dbReference>
<reference evidence="6 7" key="1">
    <citation type="submission" date="2023-07" db="EMBL/GenBank/DDBJ databases">
        <title>Genomic Encyclopedia of Type Strains, Phase IV (KMG-IV): sequencing the most valuable type-strain genomes for metagenomic binning, comparative biology and taxonomic classification.</title>
        <authorList>
            <person name="Goeker M."/>
        </authorList>
    </citation>
    <scope>NUCLEOTIDE SEQUENCE [LARGE SCALE GENOMIC DNA]</scope>
    <source>
        <strain evidence="6 7">DSM 27594</strain>
    </source>
</reference>
<evidence type="ECO:0000313" key="6">
    <source>
        <dbReference type="EMBL" id="MDQ0201955.1"/>
    </source>
</evidence>
<feature type="domain" description="Protein kinase" evidence="5">
    <location>
        <begin position="1"/>
        <end position="218"/>
    </location>
</feature>
<dbReference type="Proteomes" id="UP001224122">
    <property type="component" value="Unassembled WGS sequence"/>
</dbReference>
<evidence type="ECO:0000256" key="3">
    <source>
        <dbReference type="ARBA" id="ARBA00022777"/>
    </source>
</evidence>
<keyword evidence="1" id="KW-0808">Transferase</keyword>
<dbReference type="SUPFAM" id="SSF56112">
    <property type="entry name" value="Protein kinase-like (PK-like)"/>
    <property type="match status" value="1"/>
</dbReference>
<keyword evidence="6" id="KW-0723">Serine/threonine-protein kinase</keyword>
<gene>
    <name evidence="6" type="ORF">J2S10_005166</name>
</gene>
<organism evidence="6 7">
    <name type="scientific">Neobacillus ginsengisoli</name>
    <dbReference type="NCBI Taxonomy" id="904295"/>
    <lineage>
        <taxon>Bacteria</taxon>
        <taxon>Bacillati</taxon>
        <taxon>Bacillota</taxon>
        <taxon>Bacilli</taxon>
        <taxon>Bacillales</taxon>
        <taxon>Bacillaceae</taxon>
        <taxon>Neobacillus</taxon>
    </lineage>
</organism>
<keyword evidence="7" id="KW-1185">Reference proteome</keyword>
<keyword evidence="3 6" id="KW-0418">Kinase</keyword>
<dbReference type="InterPro" id="IPR011009">
    <property type="entry name" value="Kinase-like_dom_sf"/>
</dbReference>
<dbReference type="RefSeq" id="WP_307413723.1">
    <property type="nucleotide sequence ID" value="NZ_JAUSTW010000014.1"/>
</dbReference>
<accession>A0ABT9Y2B2</accession>
<proteinExistence type="predicted"/>
<dbReference type="Gene3D" id="1.10.510.10">
    <property type="entry name" value="Transferase(Phosphotransferase) domain 1"/>
    <property type="match status" value="1"/>
</dbReference>
<dbReference type="SMART" id="SM00220">
    <property type="entry name" value="S_TKc"/>
    <property type="match status" value="1"/>
</dbReference>
<keyword evidence="4" id="KW-0067">ATP-binding</keyword>
<name>A0ABT9Y2B2_9BACI</name>
<evidence type="ECO:0000259" key="5">
    <source>
        <dbReference type="PROSITE" id="PS50011"/>
    </source>
</evidence>
<comment type="caution">
    <text evidence="6">The sequence shown here is derived from an EMBL/GenBank/DDBJ whole genome shotgun (WGS) entry which is preliminary data.</text>
</comment>
<dbReference type="PANTHER" id="PTHR24349">
    <property type="entry name" value="SERINE/THREONINE-PROTEIN KINASE"/>
    <property type="match status" value="1"/>
</dbReference>
<keyword evidence="2" id="KW-0547">Nucleotide-binding</keyword>
<evidence type="ECO:0000256" key="4">
    <source>
        <dbReference type="ARBA" id="ARBA00022840"/>
    </source>
</evidence>
<evidence type="ECO:0000313" key="7">
    <source>
        <dbReference type="Proteomes" id="UP001224122"/>
    </source>
</evidence>
<dbReference type="CDD" id="cd00180">
    <property type="entry name" value="PKc"/>
    <property type="match status" value="1"/>
</dbReference>
<dbReference type="EMBL" id="JAUSTW010000014">
    <property type="protein sequence ID" value="MDQ0201955.1"/>
    <property type="molecule type" value="Genomic_DNA"/>
</dbReference>